<feature type="non-terminal residue" evidence="1">
    <location>
        <position position="1"/>
    </location>
</feature>
<accession>A0A4Y2FLB3</accession>
<gene>
    <name evidence="1" type="ORF">AVEN_241469_1</name>
</gene>
<dbReference type="EMBL" id="BGPR01000959">
    <property type="protein sequence ID" value="GBM41308.1"/>
    <property type="molecule type" value="Genomic_DNA"/>
</dbReference>
<name>A0A4Y2FLB3_ARAVE</name>
<comment type="caution">
    <text evidence="1">The sequence shown here is derived from an EMBL/GenBank/DDBJ whole genome shotgun (WGS) entry which is preliminary data.</text>
</comment>
<keyword evidence="2" id="KW-1185">Reference proteome</keyword>
<reference evidence="1 2" key="1">
    <citation type="journal article" date="2019" name="Sci. Rep.">
        <title>Orb-weaving spider Araneus ventricosus genome elucidates the spidroin gene catalogue.</title>
        <authorList>
            <person name="Kono N."/>
            <person name="Nakamura H."/>
            <person name="Ohtoshi R."/>
            <person name="Moran D.A.P."/>
            <person name="Shinohara A."/>
            <person name="Yoshida Y."/>
            <person name="Fujiwara M."/>
            <person name="Mori M."/>
            <person name="Tomita M."/>
            <person name="Arakawa K."/>
        </authorList>
    </citation>
    <scope>NUCLEOTIDE SEQUENCE [LARGE SCALE GENOMIC DNA]</scope>
</reference>
<dbReference type="AlphaFoldDB" id="A0A4Y2FLB3"/>
<organism evidence="1 2">
    <name type="scientific">Araneus ventricosus</name>
    <name type="common">Orbweaver spider</name>
    <name type="synonym">Epeira ventricosa</name>
    <dbReference type="NCBI Taxonomy" id="182803"/>
    <lineage>
        <taxon>Eukaryota</taxon>
        <taxon>Metazoa</taxon>
        <taxon>Ecdysozoa</taxon>
        <taxon>Arthropoda</taxon>
        <taxon>Chelicerata</taxon>
        <taxon>Arachnida</taxon>
        <taxon>Araneae</taxon>
        <taxon>Araneomorphae</taxon>
        <taxon>Entelegynae</taxon>
        <taxon>Araneoidea</taxon>
        <taxon>Araneidae</taxon>
        <taxon>Araneus</taxon>
    </lineage>
</organism>
<sequence>HNPQRPNSSLNRYDPLSKWRYSIHPFTIPTKEPRNRFPRGMASHLSVRGALWWEFSCPDSRGWTYRLLVDQWSGNSLVKRAIIENFILPIIDNIVARGTSLMAAIYDPKSKHDDTDLVIYQAKVRDCENTIENILTAQNSPARISRIGKVSKGGLIIEAPTDADLQALEAEIYCLPNLEDRFCVSRPNRRQP</sequence>
<protein>
    <submittedName>
        <fullName evidence="1">Uncharacterized protein</fullName>
    </submittedName>
</protein>
<proteinExistence type="predicted"/>
<evidence type="ECO:0000313" key="1">
    <source>
        <dbReference type="EMBL" id="GBM41308.1"/>
    </source>
</evidence>
<evidence type="ECO:0000313" key="2">
    <source>
        <dbReference type="Proteomes" id="UP000499080"/>
    </source>
</evidence>
<dbReference type="Proteomes" id="UP000499080">
    <property type="component" value="Unassembled WGS sequence"/>
</dbReference>